<reference evidence="3" key="1">
    <citation type="journal article" date="2019" name="Int. J. Syst. Evol. Microbiol.">
        <title>The Global Catalogue of Microorganisms (GCM) 10K type strain sequencing project: providing services to taxonomists for standard genome sequencing and annotation.</title>
        <authorList>
            <consortium name="The Broad Institute Genomics Platform"/>
            <consortium name="The Broad Institute Genome Sequencing Center for Infectious Disease"/>
            <person name="Wu L."/>
            <person name="Ma J."/>
        </authorList>
    </citation>
    <scope>NUCLEOTIDE SEQUENCE [LARGE SCALE GENOMIC DNA]</scope>
    <source>
        <strain evidence="3">JCM 16014</strain>
    </source>
</reference>
<organism evidence="2 3">
    <name type="scientific">Catenulispora yoronensis</name>
    <dbReference type="NCBI Taxonomy" id="450799"/>
    <lineage>
        <taxon>Bacteria</taxon>
        <taxon>Bacillati</taxon>
        <taxon>Actinomycetota</taxon>
        <taxon>Actinomycetes</taxon>
        <taxon>Catenulisporales</taxon>
        <taxon>Catenulisporaceae</taxon>
        <taxon>Catenulispora</taxon>
    </lineage>
</organism>
<gene>
    <name evidence="2" type="ORF">GCM10009839_82260</name>
</gene>
<proteinExistence type="predicted"/>
<dbReference type="InterPro" id="IPR007210">
    <property type="entry name" value="ABC_Gly_betaine_transp_sub-bd"/>
</dbReference>
<dbReference type="RefSeq" id="WP_344671162.1">
    <property type="nucleotide sequence ID" value="NZ_BAAAQN010000075.1"/>
</dbReference>
<dbReference type="Gene3D" id="3.40.190.10">
    <property type="entry name" value="Periplasmic binding protein-like II"/>
    <property type="match status" value="1"/>
</dbReference>
<dbReference type="SUPFAM" id="SSF53850">
    <property type="entry name" value="Periplasmic binding protein-like II"/>
    <property type="match status" value="1"/>
</dbReference>
<dbReference type="Gene3D" id="3.40.190.120">
    <property type="entry name" value="Osmoprotection protein (prox), domain 2"/>
    <property type="match status" value="1"/>
</dbReference>
<dbReference type="PROSITE" id="PS51257">
    <property type="entry name" value="PROKAR_LIPOPROTEIN"/>
    <property type="match status" value="1"/>
</dbReference>
<dbReference type="Pfam" id="PF04069">
    <property type="entry name" value="OpuAC"/>
    <property type="match status" value="1"/>
</dbReference>
<evidence type="ECO:0000313" key="2">
    <source>
        <dbReference type="EMBL" id="GAA2059435.1"/>
    </source>
</evidence>
<comment type="caution">
    <text evidence="2">The sequence shown here is derived from an EMBL/GenBank/DDBJ whole genome shotgun (WGS) entry which is preliminary data.</text>
</comment>
<sequence>MRKTAALLPVAALTVTACTSGNPLQPGPKKGQVTVGSANFPENVLLADIYASALSAKGVKVATKFNVGSREVLYQQVQAGSISVLPEYNGALLGYLDSKSRATTTVEVNAELKAKLPPSMEILDSSPAEDKNALVTTGQTAAKNHLTSIADLAPYAASMTIGGPPEFKTRYQGLPGLKEKYGLTFKDFASLDTAGPITVKALVDDSVQVATLFTTDPNLITHGFTVLTDPEQVFSAQNVTPLAYRGSMTAVATETLNTVSAKLDTAALVAMMAKITNEKKDIDVVADDWLKSVGLR</sequence>
<dbReference type="EMBL" id="BAAAQN010000075">
    <property type="protein sequence ID" value="GAA2059435.1"/>
    <property type="molecule type" value="Genomic_DNA"/>
</dbReference>
<name>A0ABP5GXZ2_9ACTN</name>
<evidence type="ECO:0000313" key="3">
    <source>
        <dbReference type="Proteomes" id="UP001500751"/>
    </source>
</evidence>
<accession>A0ABP5GXZ2</accession>
<keyword evidence="3" id="KW-1185">Reference proteome</keyword>
<dbReference type="Proteomes" id="UP001500751">
    <property type="component" value="Unassembled WGS sequence"/>
</dbReference>
<protein>
    <submittedName>
        <fullName evidence="2">ABC transporter substrate-binding protein</fullName>
    </submittedName>
</protein>
<dbReference type="CDD" id="cd13606">
    <property type="entry name" value="PBP2_ProX_like"/>
    <property type="match status" value="1"/>
</dbReference>
<evidence type="ECO:0000259" key="1">
    <source>
        <dbReference type="Pfam" id="PF04069"/>
    </source>
</evidence>
<feature type="domain" description="ABC-type glycine betaine transport system substrate-binding" evidence="1">
    <location>
        <begin position="32"/>
        <end position="291"/>
    </location>
</feature>